<proteinExistence type="predicted"/>
<dbReference type="Pfam" id="PF00400">
    <property type="entry name" value="WD40"/>
    <property type="match status" value="6"/>
</dbReference>
<keyword evidence="3" id="KW-0833">Ubl conjugation pathway</keyword>
<feature type="region of interest" description="Disordered" evidence="5">
    <location>
        <begin position="1"/>
        <end position="58"/>
    </location>
</feature>
<reference evidence="6 7" key="1">
    <citation type="journal article" date="2020" name="ISME J.">
        <title>Uncovering the hidden diversity of litter-decomposition mechanisms in mushroom-forming fungi.</title>
        <authorList>
            <person name="Floudas D."/>
            <person name="Bentzer J."/>
            <person name="Ahren D."/>
            <person name="Johansson T."/>
            <person name="Persson P."/>
            <person name="Tunlid A."/>
        </authorList>
    </citation>
    <scope>NUCLEOTIDE SEQUENCE [LARGE SCALE GENOMIC DNA]</scope>
    <source>
        <strain evidence="6 7">CBS 406.79</strain>
    </source>
</reference>
<accession>A0A8H5MG60</accession>
<dbReference type="PROSITE" id="PS00678">
    <property type="entry name" value="WD_REPEATS_1"/>
    <property type="match status" value="2"/>
</dbReference>
<dbReference type="InterPro" id="IPR036047">
    <property type="entry name" value="F-box-like_dom_sf"/>
</dbReference>
<evidence type="ECO:0000256" key="5">
    <source>
        <dbReference type="SAM" id="MobiDB-lite"/>
    </source>
</evidence>
<evidence type="ECO:0000256" key="3">
    <source>
        <dbReference type="ARBA" id="ARBA00022786"/>
    </source>
</evidence>
<dbReference type="CDD" id="cd00200">
    <property type="entry name" value="WD40"/>
    <property type="match status" value="1"/>
</dbReference>
<dbReference type="PANTHER" id="PTHR19872">
    <property type="entry name" value="UBIQUITIN LIGASE SPECIFICITY FACTOR/HREP PROTEIN"/>
    <property type="match status" value="1"/>
</dbReference>
<feature type="repeat" description="WD" evidence="4">
    <location>
        <begin position="1081"/>
        <end position="1120"/>
    </location>
</feature>
<evidence type="ECO:0000313" key="6">
    <source>
        <dbReference type="EMBL" id="KAF5392664.1"/>
    </source>
</evidence>
<feature type="repeat" description="WD" evidence="4">
    <location>
        <begin position="1001"/>
        <end position="1016"/>
    </location>
</feature>
<dbReference type="PROSITE" id="PS50294">
    <property type="entry name" value="WD_REPEATS_REGION"/>
    <property type="match status" value="5"/>
</dbReference>
<dbReference type="PRINTS" id="PR00320">
    <property type="entry name" value="GPROTEINBRPT"/>
</dbReference>
<dbReference type="Gene3D" id="1.20.1280.50">
    <property type="match status" value="1"/>
</dbReference>
<evidence type="ECO:0008006" key="8">
    <source>
        <dbReference type="Google" id="ProtNLM"/>
    </source>
</evidence>
<dbReference type="EMBL" id="JAACJN010000004">
    <property type="protein sequence ID" value="KAF5392664.1"/>
    <property type="molecule type" value="Genomic_DNA"/>
</dbReference>
<keyword evidence="2" id="KW-0677">Repeat</keyword>
<evidence type="ECO:0000256" key="2">
    <source>
        <dbReference type="ARBA" id="ARBA00022737"/>
    </source>
</evidence>
<feature type="repeat" description="WD" evidence="4">
    <location>
        <begin position="886"/>
        <end position="932"/>
    </location>
</feature>
<feature type="region of interest" description="Disordered" evidence="5">
    <location>
        <begin position="828"/>
        <end position="847"/>
    </location>
</feature>
<dbReference type="OrthoDB" id="19711at2759"/>
<dbReference type="AlphaFoldDB" id="A0A8H5MG60"/>
<dbReference type="InterPro" id="IPR051075">
    <property type="entry name" value="SCF_subunit_WD-repeat"/>
</dbReference>
<feature type="repeat" description="WD" evidence="4">
    <location>
        <begin position="1121"/>
        <end position="1160"/>
    </location>
</feature>
<dbReference type="InterPro" id="IPR019775">
    <property type="entry name" value="WD40_repeat_CS"/>
</dbReference>
<sequence>MSSSDEVPPYPRPTEIHSPPNLPKYHYPGPPVELESVYPPPEKALEPKPELPSRQRKPIWHNDNRIPYVLTTHIIPAANLREDPDDVLPETPNGSGGMSKEERKDMVQKTEARLREIRRNYEDGPRRRQEKVLWICLNRYVRTDASRKGGYTLFFAHANGFHKEAFEPTILAVLSSPETQSLVQEIWVWEAYNHGDSSLLNKGRLNSMIHTRSPRGHYLYIFLELNKLKFNVDFEMAFRDQVVPASLYVALGIASAGPLRLSTLSAITHPALYTSLFLIDPVIVYPTVDFYFTPNFLSLGAISRRASWKSREEARKGFLESPFFRAWDSRVLDLYVKAGLYLDPETNTYRLKTSPIQEAIVFNDSQMGGPEAWPMAGPSTPPRTSSNLFPVARASTSFPTQRPKSPSLISTSGFSLIGVEEADHSEYSFWTYNPSTPYKGFGSIGRRGAFYSTPTLNQFASYIPFPSSSTNAGVAQTNSSAGSSLKSLFPRLWDVLISSPTRNIISSSRSPIEEYTYTTPDDSSYIRRHSMFTSYSPGSPSPSPNRLAKGKGKAINSSYFGANDEGGSYDSWAWSEDDSFERFTRHSISSQYSYINYTDLPPLDGEEGELVDVDDEACFLPPEHFRYGGTTWRGGQGSFSRARVVTGIDILSMLPIEVALHVLEFLASGSSHIRASRTSYHHDTFSTSEECLSNVLICASVSKTWRQLSSDNAVWRTLFETRWGNADVGGGITKDSVAIERYLLNRKKSATGRDKDLPALPIGSPFPYDLLEGLALDYSRLYRDRLELDRRWAGSANIKYTSPTTGSVPDVDHIIPISPSSSLTPMYVGDHTPSSPSISSSSLSGSSSSSLTIMDPVDSRQYFPISLVPNTQTEYWDKWEPNVTKLSGHSDSVYCIELPHSRTFAADKIFVTGSRDRLIKMWSTRTGKCIGTWGRARTSAAPAALESETANQPDAGTGEGHAGSVLCLKFTWIEEEMESDVDTDESAGARGAASVIRKGIMFSGSSDCTIRVWDVRMVYTAPKDQSQEPEYKVDAHVRTILHGHSGGVLDLRIDDNWIVSCSKDTTIRVWNRRTLAAHRVLRGHEGPVNAVGMEDGRVVSASGDGKMILWDARSGERLRTFEGHDRGLACIEFSNGLIISGSNDWNIKIWSAYTGKCLRTLHGHDALVRALAFDPTREILVSASYDRSIRVWDVRDALLNGSLHEGSVNVNGSGIREDDKSLMRVFKNAHTSHIFDVKLDVGRIVSTSHDQKIVVADFSRGLQSAHLFL</sequence>
<dbReference type="InterPro" id="IPR029058">
    <property type="entry name" value="AB_hydrolase_fold"/>
</dbReference>
<feature type="region of interest" description="Disordered" evidence="5">
    <location>
        <begin position="80"/>
        <end position="109"/>
    </location>
</feature>
<feature type="compositionally biased region" description="Basic and acidic residues" evidence="5">
    <location>
        <begin position="99"/>
        <end position="109"/>
    </location>
</feature>
<gene>
    <name evidence="6" type="ORF">D9757_000935</name>
</gene>
<name>A0A8H5MG60_9AGAR</name>
<dbReference type="SUPFAM" id="SSF81383">
    <property type="entry name" value="F-box domain"/>
    <property type="match status" value="1"/>
</dbReference>
<feature type="repeat" description="WD" evidence="4">
    <location>
        <begin position="1041"/>
        <end position="1071"/>
    </location>
</feature>
<dbReference type="InterPro" id="IPR020472">
    <property type="entry name" value="WD40_PAC1"/>
</dbReference>
<comment type="caution">
    <text evidence="6">The sequence shown here is derived from an EMBL/GenBank/DDBJ whole genome shotgun (WGS) entry which is preliminary data.</text>
</comment>
<feature type="compositionally biased region" description="Basic and acidic residues" evidence="5">
    <location>
        <begin position="43"/>
        <end position="53"/>
    </location>
</feature>
<evidence type="ECO:0000256" key="4">
    <source>
        <dbReference type="PROSITE-ProRule" id="PRU00221"/>
    </source>
</evidence>
<keyword evidence="1 4" id="KW-0853">WD repeat</keyword>
<dbReference type="InterPro" id="IPR036322">
    <property type="entry name" value="WD40_repeat_dom_sf"/>
</dbReference>
<evidence type="ECO:0000313" key="7">
    <source>
        <dbReference type="Proteomes" id="UP000518752"/>
    </source>
</evidence>
<dbReference type="SMART" id="SM00320">
    <property type="entry name" value="WD40"/>
    <property type="match status" value="7"/>
</dbReference>
<evidence type="ECO:0000256" key="1">
    <source>
        <dbReference type="ARBA" id="ARBA00022574"/>
    </source>
</evidence>
<dbReference type="Gene3D" id="2.130.10.10">
    <property type="entry name" value="YVTN repeat-like/Quinoprotein amine dehydrogenase"/>
    <property type="match status" value="2"/>
</dbReference>
<protein>
    <recommendedName>
        <fullName evidence="8">WD40 repeat-like protein</fullName>
    </recommendedName>
</protein>
<dbReference type="Proteomes" id="UP000518752">
    <property type="component" value="Unassembled WGS sequence"/>
</dbReference>
<organism evidence="6 7">
    <name type="scientific">Collybiopsis confluens</name>
    <dbReference type="NCBI Taxonomy" id="2823264"/>
    <lineage>
        <taxon>Eukaryota</taxon>
        <taxon>Fungi</taxon>
        <taxon>Dikarya</taxon>
        <taxon>Basidiomycota</taxon>
        <taxon>Agaricomycotina</taxon>
        <taxon>Agaricomycetes</taxon>
        <taxon>Agaricomycetidae</taxon>
        <taxon>Agaricales</taxon>
        <taxon>Marasmiineae</taxon>
        <taxon>Omphalotaceae</taxon>
        <taxon>Collybiopsis</taxon>
    </lineage>
</organism>
<dbReference type="PROSITE" id="PS50082">
    <property type="entry name" value="WD_REPEATS_2"/>
    <property type="match status" value="6"/>
</dbReference>
<feature type="repeat" description="WD" evidence="4">
    <location>
        <begin position="1161"/>
        <end position="1195"/>
    </location>
</feature>
<dbReference type="SUPFAM" id="SSF50978">
    <property type="entry name" value="WD40 repeat-like"/>
    <property type="match status" value="1"/>
</dbReference>
<keyword evidence="7" id="KW-1185">Reference proteome</keyword>
<feature type="compositionally biased region" description="Low complexity" evidence="5">
    <location>
        <begin position="832"/>
        <end position="847"/>
    </location>
</feature>
<dbReference type="Gene3D" id="3.40.50.1820">
    <property type="entry name" value="alpha/beta hydrolase"/>
    <property type="match status" value="2"/>
</dbReference>
<dbReference type="InterPro" id="IPR015943">
    <property type="entry name" value="WD40/YVTN_repeat-like_dom_sf"/>
</dbReference>
<dbReference type="PANTHER" id="PTHR19872:SF9">
    <property type="entry name" value="UBIQUITIN-BINDING SDF UBIQUITIN LIGASE COMPLEX SUBUNIT"/>
    <property type="match status" value="1"/>
</dbReference>
<dbReference type="InterPro" id="IPR001680">
    <property type="entry name" value="WD40_rpt"/>
</dbReference>